<evidence type="ECO:0000313" key="3">
    <source>
        <dbReference type="Proteomes" id="UP000324973"/>
    </source>
</evidence>
<feature type="transmembrane region" description="Helical" evidence="1">
    <location>
        <begin position="67"/>
        <end position="86"/>
    </location>
</feature>
<dbReference type="EMBL" id="VTFT01000001">
    <property type="protein sequence ID" value="TYT26588.1"/>
    <property type="molecule type" value="Genomic_DNA"/>
</dbReference>
<feature type="transmembrane region" description="Helical" evidence="1">
    <location>
        <begin position="98"/>
        <end position="116"/>
    </location>
</feature>
<feature type="transmembrane region" description="Helical" evidence="1">
    <location>
        <begin position="128"/>
        <end position="149"/>
    </location>
</feature>
<dbReference type="Pfam" id="PF06532">
    <property type="entry name" value="NrsF"/>
    <property type="match status" value="1"/>
</dbReference>
<name>A0A5D4XPJ0_9GAMM</name>
<keyword evidence="1" id="KW-0472">Membrane</keyword>
<keyword evidence="1" id="KW-1133">Transmembrane helix</keyword>
<dbReference type="AlphaFoldDB" id="A0A5D4XPJ0"/>
<gene>
    <name evidence="2" type="ORF">FZO89_10155</name>
</gene>
<keyword evidence="1" id="KW-0812">Transmembrane</keyword>
<protein>
    <submittedName>
        <fullName evidence="2">DUF1109 family protein</fullName>
    </submittedName>
</protein>
<keyword evidence="3" id="KW-1185">Reference proteome</keyword>
<organism evidence="2 3">
    <name type="scientific">Luteimonas viscosa</name>
    <dbReference type="NCBI Taxonomy" id="1132694"/>
    <lineage>
        <taxon>Bacteria</taxon>
        <taxon>Pseudomonadati</taxon>
        <taxon>Pseudomonadota</taxon>
        <taxon>Gammaproteobacteria</taxon>
        <taxon>Lysobacterales</taxon>
        <taxon>Lysobacteraceae</taxon>
        <taxon>Luteimonas</taxon>
    </lineage>
</organism>
<dbReference type="InterPro" id="IPR009495">
    <property type="entry name" value="NrsF"/>
</dbReference>
<evidence type="ECO:0000256" key="1">
    <source>
        <dbReference type="SAM" id="Phobius"/>
    </source>
</evidence>
<proteinExistence type="predicted"/>
<feature type="transmembrane region" description="Helical" evidence="1">
    <location>
        <begin position="34"/>
        <end position="55"/>
    </location>
</feature>
<reference evidence="2 3" key="1">
    <citation type="submission" date="2019-08" db="EMBL/GenBank/DDBJ databases">
        <title>Luteimonas viscosus sp. nov., isolated from soil of a sunflower field.</title>
        <authorList>
            <person name="Jianli Z."/>
            <person name="Ying Z."/>
        </authorList>
    </citation>
    <scope>NUCLEOTIDE SEQUENCE [LARGE SCALE GENOMIC DNA]</scope>
    <source>
        <strain evidence="2 3">XBU10</strain>
    </source>
</reference>
<dbReference type="Proteomes" id="UP000324973">
    <property type="component" value="Unassembled WGS sequence"/>
</dbReference>
<comment type="caution">
    <text evidence="2">The sequence shown here is derived from an EMBL/GenBank/DDBJ whole genome shotgun (WGS) entry which is preliminary data.</text>
</comment>
<feature type="transmembrane region" description="Helical" evidence="1">
    <location>
        <begin position="187"/>
        <end position="210"/>
    </location>
</feature>
<evidence type="ECO:0000313" key="2">
    <source>
        <dbReference type="EMBL" id="TYT26588.1"/>
    </source>
</evidence>
<dbReference type="RefSeq" id="WP_149103142.1">
    <property type="nucleotide sequence ID" value="NZ_VTFT01000001.1"/>
</dbReference>
<feature type="transmembrane region" description="Helical" evidence="1">
    <location>
        <begin position="161"/>
        <end position="181"/>
    </location>
</feature>
<accession>A0A5D4XPJ0</accession>
<dbReference type="OrthoDB" id="8366811at2"/>
<sequence length="216" mass="21929">MAHEPPQRTDALIRRLADEAGARPRPHRAFLPRLLVAAGGAVVLAVLVVAAAFGIRGDLAAHVASSMYLYKAVAMACVVVAGLVLVRAAGTPGASMRLAAAFAPALLVLFAGIVLLDDQVPLTGARAVSVPICLLAIVLAALPGLALLLRSLRRATPTRPAFAGGMAGLLAGAIGALAYTLSCVNDGAVFVSVWYSLAIVATGAIGALVGRRVLAW</sequence>